<evidence type="ECO:0000313" key="6">
    <source>
        <dbReference type="EMBL" id="GCC22798.1"/>
    </source>
</evidence>
<keyword evidence="7" id="KW-1185">Reference proteome</keyword>
<evidence type="ECO:0000256" key="4">
    <source>
        <dbReference type="ARBA" id="ARBA00023242"/>
    </source>
</evidence>
<sequence length="342" mass="38212">MEPMNKRTQRPKYKFIHHLASGNSGLSASITTATIPSKYQTVRFEIPERKGFGSQTRRFDDDFQSENPGPGSYDYVHKSIETFSTSVSKRGMGGLAAKASRQGRKTISQTPGANAYNIPSRFLSKVDYHQGNSSMFQRPIAMKVDDLKNITPGPNEYNVSNVYLGKTNNVSAESAFLSRTRRDLIPPGKLKGPSPCQYKVNHSLTKESPKSIVSSFRSKTIRLKYPKDSNPGPATYQPYKSMGQEQVQYAHLHPWKKHYMCISAPPFPICKNPTPPGPGYYDVVDFHDPPKHYMSNAVFVSNTSRWTGNAQNKDAPGPASYAPKKSGKQSFLYNTDNKWVPS</sequence>
<dbReference type="GO" id="GO:0042585">
    <property type="term" value="C:germinal vesicle"/>
    <property type="evidence" value="ECO:0007669"/>
    <property type="project" value="TreeGrafter"/>
</dbReference>
<keyword evidence="4" id="KW-0539">Nucleus</keyword>
<dbReference type="OMA" id="GQYENPI"/>
<dbReference type="GO" id="GO:0042393">
    <property type="term" value="F:histone binding"/>
    <property type="evidence" value="ECO:0007669"/>
    <property type="project" value="TreeGrafter"/>
</dbReference>
<dbReference type="Pfam" id="PF07004">
    <property type="entry name" value="SHIPPO-rpt"/>
    <property type="match status" value="3"/>
</dbReference>
<proteinExistence type="predicted"/>
<evidence type="ECO:0000313" key="7">
    <source>
        <dbReference type="Proteomes" id="UP000287033"/>
    </source>
</evidence>
<evidence type="ECO:0000256" key="5">
    <source>
        <dbReference type="SAM" id="MobiDB-lite"/>
    </source>
</evidence>
<evidence type="ECO:0000256" key="1">
    <source>
        <dbReference type="ARBA" id="ARBA00004123"/>
    </source>
</evidence>
<dbReference type="AlphaFoldDB" id="A0A401RXH6"/>
<evidence type="ECO:0000256" key="3">
    <source>
        <dbReference type="ARBA" id="ARBA00022490"/>
    </source>
</evidence>
<accession>A0A401RXH6</accession>
<evidence type="ECO:0008006" key="8">
    <source>
        <dbReference type="Google" id="ProtNLM"/>
    </source>
</evidence>
<dbReference type="GO" id="GO:0001940">
    <property type="term" value="C:male pronucleus"/>
    <property type="evidence" value="ECO:0007669"/>
    <property type="project" value="TreeGrafter"/>
</dbReference>
<protein>
    <recommendedName>
        <fullName evidence="8">O(6)-methylguanine-induced apoptosis 2</fullName>
    </recommendedName>
</protein>
<dbReference type="GO" id="GO:0044727">
    <property type="term" value="P:epigenetic programing of male pronucleus"/>
    <property type="evidence" value="ECO:0007669"/>
    <property type="project" value="TreeGrafter"/>
</dbReference>
<reference evidence="6 7" key="1">
    <citation type="journal article" date="2018" name="Nat. Ecol. Evol.">
        <title>Shark genomes provide insights into elasmobranch evolution and the origin of vertebrates.</title>
        <authorList>
            <person name="Hara Y"/>
            <person name="Yamaguchi K"/>
            <person name="Onimaru K"/>
            <person name="Kadota M"/>
            <person name="Koyanagi M"/>
            <person name="Keeley SD"/>
            <person name="Tatsumi K"/>
            <person name="Tanaka K"/>
            <person name="Motone F"/>
            <person name="Kageyama Y"/>
            <person name="Nozu R"/>
            <person name="Adachi N"/>
            <person name="Nishimura O"/>
            <person name="Nakagawa R"/>
            <person name="Tanegashima C"/>
            <person name="Kiyatake I"/>
            <person name="Matsumoto R"/>
            <person name="Murakumo K"/>
            <person name="Nishida K"/>
            <person name="Terakita A"/>
            <person name="Kuratani S"/>
            <person name="Sato K"/>
            <person name="Hyodo S Kuraku.S."/>
        </authorList>
    </citation>
    <scope>NUCLEOTIDE SEQUENCE [LARGE SCALE GENOMIC DNA]</scope>
</reference>
<dbReference type="GO" id="GO:0001939">
    <property type="term" value="C:female pronucleus"/>
    <property type="evidence" value="ECO:0007669"/>
    <property type="project" value="TreeGrafter"/>
</dbReference>
<dbReference type="PANTHER" id="PTHR35678">
    <property type="entry name" value="PROTEIN STPG4"/>
    <property type="match status" value="1"/>
</dbReference>
<feature type="region of interest" description="Disordered" evidence="5">
    <location>
        <begin position="308"/>
        <end position="342"/>
    </location>
</feature>
<dbReference type="PANTHER" id="PTHR35678:SF1">
    <property type="entry name" value="PROTEIN STPG4"/>
    <property type="match status" value="1"/>
</dbReference>
<dbReference type="OrthoDB" id="186871at2759"/>
<dbReference type="Proteomes" id="UP000287033">
    <property type="component" value="Unassembled WGS sequence"/>
</dbReference>
<feature type="compositionally biased region" description="Polar residues" evidence="5">
    <location>
        <begin position="328"/>
        <end position="342"/>
    </location>
</feature>
<comment type="caution">
    <text evidence="6">The sequence shown here is derived from an EMBL/GenBank/DDBJ whole genome shotgun (WGS) entry which is preliminary data.</text>
</comment>
<name>A0A401RXH6_CHIPU</name>
<dbReference type="EMBL" id="BEZZ01000018">
    <property type="protein sequence ID" value="GCC22798.1"/>
    <property type="molecule type" value="Genomic_DNA"/>
</dbReference>
<gene>
    <name evidence="6" type="ORF">chiPu_0001188</name>
</gene>
<evidence type="ECO:0000256" key="2">
    <source>
        <dbReference type="ARBA" id="ARBA00004496"/>
    </source>
</evidence>
<keyword evidence="3" id="KW-0963">Cytoplasm</keyword>
<comment type="subcellular location">
    <subcellularLocation>
        <location evidence="2">Cytoplasm</location>
    </subcellularLocation>
    <subcellularLocation>
        <location evidence="1">Nucleus</location>
    </subcellularLocation>
</comment>
<dbReference type="GO" id="GO:0005737">
    <property type="term" value="C:cytoplasm"/>
    <property type="evidence" value="ECO:0007669"/>
    <property type="project" value="UniProtKB-SubCell"/>
</dbReference>
<dbReference type="GO" id="GO:0003682">
    <property type="term" value="F:chromatin binding"/>
    <property type="evidence" value="ECO:0007669"/>
    <property type="project" value="TreeGrafter"/>
</dbReference>
<organism evidence="6 7">
    <name type="scientific">Chiloscyllium punctatum</name>
    <name type="common">Brownbanded bambooshark</name>
    <name type="synonym">Hemiscyllium punctatum</name>
    <dbReference type="NCBI Taxonomy" id="137246"/>
    <lineage>
        <taxon>Eukaryota</taxon>
        <taxon>Metazoa</taxon>
        <taxon>Chordata</taxon>
        <taxon>Craniata</taxon>
        <taxon>Vertebrata</taxon>
        <taxon>Chondrichthyes</taxon>
        <taxon>Elasmobranchii</taxon>
        <taxon>Galeomorphii</taxon>
        <taxon>Galeoidea</taxon>
        <taxon>Orectolobiformes</taxon>
        <taxon>Hemiscylliidae</taxon>
        <taxon>Chiloscyllium</taxon>
    </lineage>
</organism>
<dbReference type="InterPro" id="IPR010736">
    <property type="entry name" value="SHIPPO-rpt"/>
</dbReference>